<feature type="transmembrane region" description="Helical" evidence="1">
    <location>
        <begin position="84"/>
        <end position="103"/>
    </location>
</feature>
<keyword evidence="1" id="KW-0812">Transmembrane</keyword>
<dbReference type="Proteomes" id="UP001629536">
    <property type="component" value="Unassembled WGS sequence"/>
</dbReference>
<keyword evidence="1" id="KW-1133">Transmembrane helix</keyword>
<protein>
    <recommendedName>
        <fullName evidence="4">SdpI family protein</fullName>
    </recommendedName>
</protein>
<evidence type="ECO:0000313" key="2">
    <source>
        <dbReference type="EMBL" id="MFM1525173.1"/>
    </source>
</evidence>
<evidence type="ECO:0008006" key="4">
    <source>
        <dbReference type="Google" id="ProtNLM"/>
    </source>
</evidence>
<reference evidence="2 3" key="1">
    <citation type="journal article" date="2024" name="Front. Microbiol.">
        <title>Pangenomic and biochemical analyses of Helcococcus ovis reveal widespread tetracycline resistance and a novel bacterial species, Helcococcus bovis.</title>
        <authorList>
            <person name="Cunha F."/>
            <person name="Zhai Y."/>
            <person name="Casaro S."/>
            <person name="Jones K.L."/>
            <person name="Hernandez M."/>
            <person name="Bisinotto R.S."/>
            <person name="Kariyawasam S."/>
            <person name="Brown M.B."/>
            <person name="Phillips A."/>
            <person name="Jeong K.C."/>
            <person name="Galvao K.N."/>
        </authorList>
    </citation>
    <scope>NUCLEOTIDE SEQUENCE [LARGE SCALE GENOMIC DNA]</scope>
    <source>
        <strain evidence="2 3">KG197</strain>
    </source>
</reference>
<dbReference type="EMBL" id="JBFNFH010000013">
    <property type="protein sequence ID" value="MFM1525173.1"/>
    <property type="molecule type" value="Genomic_DNA"/>
</dbReference>
<gene>
    <name evidence="2" type="ORF">ABGF40_05740</name>
</gene>
<proteinExistence type="predicted"/>
<organism evidence="2 3">
    <name type="scientific">Helcococcus bovis</name>
    <dbReference type="NCBI Taxonomy" id="3153252"/>
    <lineage>
        <taxon>Bacteria</taxon>
        <taxon>Bacillati</taxon>
        <taxon>Bacillota</taxon>
        <taxon>Tissierellia</taxon>
        <taxon>Tissierellales</taxon>
        <taxon>Peptoniphilaceae</taxon>
        <taxon>Helcococcus</taxon>
    </lineage>
</organism>
<name>A0ABW9F877_9FIRM</name>
<keyword evidence="3" id="KW-1185">Reference proteome</keyword>
<evidence type="ECO:0000313" key="3">
    <source>
        <dbReference type="Proteomes" id="UP001629536"/>
    </source>
</evidence>
<evidence type="ECO:0000256" key="1">
    <source>
        <dbReference type="SAM" id="Phobius"/>
    </source>
</evidence>
<feature type="transmembrane region" description="Helical" evidence="1">
    <location>
        <begin position="6"/>
        <end position="24"/>
    </location>
</feature>
<accession>A0ABW9F877</accession>
<comment type="caution">
    <text evidence="2">The sequence shown here is derived from an EMBL/GenBank/DDBJ whole genome shotgun (WGS) entry which is preliminary data.</text>
</comment>
<dbReference type="RefSeq" id="WP_408126695.1">
    <property type="nucleotide sequence ID" value="NZ_JBFNFH010000013.1"/>
</dbReference>
<feature type="transmembrane region" description="Helical" evidence="1">
    <location>
        <begin position="59"/>
        <end position="78"/>
    </location>
</feature>
<keyword evidence="1" id="KW-0472">Membrane</keyword>
<sequence length="113" mass="13910">MDVKDIIVIVFNILFLSIMVYLIYRSYIKQKYYSGKKFIWSKRDNQNEKLKGYHYYENPINLSFFTISFLIKSVEIYIIEFKYFPIIFIIFICLMTYIIVSYFKERSLRNKTK</sequence>